<dbReference type="SMART" id="SM00062">
    <property type="entry name" value="PBPb"/>
    <property type="match status" value="1"/>
</dbReference>
<reference evidence="4 5" key="1">
    <citation type="journal article" date="2019" name="Environ. Microbiol.">
        <title>Species interactions and distinct microbial communities in high Arctic permafrost affected cryosols are associated with the CH4 and CO2 gas fluxes.</title>
        <authorList>
            <person name="Altshuler I."/>
            <person name="Hamel J."/>
            <person name="Turney S."/>
            <person name="Magnuson E."/>
            <person name="Levesque R."/>
            <person name="Greer C."/>
            <person name="Whyte L.G."/>
        </authorList>
    </citation>
    <scope>NUCLEOTIDE SEQUENCE [LARGE SCALE GENOMIC DNA]</scope>
    <source>
        <strain evidence="4 5">S9.3B</strain>
    </source>
</reference>
<dbReference type="EMBL" id="RCZP01000028">
    <property type="protein sequence ID" value="TPG49518.1"/>
    <property type="molecule type" value="Genomic_DNA"/>
</dbReference>
<gene>
    <name evidence="4" type="ORF">EAH89_21125</name>
</gene>
<keyword evidence="5" id="KW-1185">Reference proteome</keyword>
<evidence type="ECO:0000259" key="3">
    <source>
        <dbReference type="SMART" id="SM00062"/>
    </source>
</evidence>
<dbReference type="PANTHER" id="PTHR30024:SF48">
    <property type="entry name" value="ABC TRANSPORTER SUBSTRATE-BINDING PROTEIN"/>
    <property type="match status" value="1"/>
</dbReference>
<comment type="caution">
    <text evidence="4">The sequence shown here is derived from an EMBL/GenBank/DDBJ whole genome shotgun (WGS) entry which is preliminary data.</text>
</comment>
<proteinExistence type="inferred from homology"/>
<feature type="chain" id="PRO_5021261232" evidence="2">
    <location>
        <begin position="24"/>
        <end position="317"/>
    </location>
</feature>
<dbReference type="InterPro" id="IPR015168">
    <property type="entry name" value="SsuA/THI5"/>
</dbReference>
<dbReference type="RefSeq" id="WP_140885722.1">
    <property type="nucleotide sequence ID" value="NZ_RCZP01000028.1"/>
</dbReference>
<comment type="similarity">
    <text evidence="1">Belongs to the bacterial solute-binding protein SsuA/TauA family.</text>
</comment>
<name>A0A502FJ74_9PROT</name>
<feature type="signal peptide" evidence="2">
    <location>
        <begin position="1"/>
        <end position="23"/>
    </location>
</feature>
<organism evidence="4 5">
    <name type="scientific">Muricoccus nepalensis</name>
    <dbReference type="NCBI Taxonomy" id="1854500"/>
    <lineage>
        <taxon>Bacteria</taxon>
        <taxon>Pseudomonadati</taxon>
        <taxon>Pseudomonadota</taxon>
        <taxon>Alphaproteobacteria</taxon>
        <taxon>Acetobacterales</taxon>
        <taxon>Roseomonadaceae</taxon>
        <taxon>Muricoccus</taxon>
    </lineage>
</organism>
<dbReference type="SUPFAM" id="SSF53850">
    <property type="entry name" value="Periplasmic binding protein-like II"/>
    <property type="match status" value="1"/>
</dbReference>
<dbReference type="AlphaFoldDB" id="A0A502FJ74"/>
<dbReference type="Proteomes" id="UP000317078">
    <property type="component" value="Unassembled WGS sequence"/>
</dbReference>
<dbReference type="OrthoDB" id="6522570at2"/>
<evidence type="ECO:0000256" key="2">
    <source>
        <dbReference type="SAM" id="SignalP"/>
    </source>
</evidence>
<accession>A0A502FJ74</accession>
<sequence>MTTAVTRRAGLLGALSLPAVARAQGPVTLRVAQYKAGDALLLRLAGLADTPYRVEWSEFGSGNLMLEAANAGALDLAYGSEVPPTFAAVSGARVRLVAVIRGDVNEQVVLVPQGSAIRDVAGLRGKRVGYVRATTTHYYLSRMLAEAGLSLADVQLVNLTPSDGQAAFRAGALDAWAIYGYSVPVARQGGARVLRTAEGILSGNYPYFIRAGLAEEPARAEAARDLLDRLRRALPFIAERPAEYAAAQAAALNVPEATIRALLDNVSQPRSLVAVDDAAIASHQAVADEFARIGVIPRRVEVAPLWDRGFARLGGAA</sequence>
<dbReference type="Pfam" id="PF09084">
    <property type="entry name" value="NMT1"/>
    <property type="match status" value="1"/>
</dbReference>
<dbReference type="Gene3D" id="3.40.190.10">
    <property type="entry name" value="Periplasmic binding protein-like II"/>
    <property type="match status" value="2"/>
</dbReference>
<keyword evidence="2" id="KW-0732">Signal</keyword>
<evidence type="ECO:0000313" key="4">
    <source>
        <dbReference type="EMBL" id="TPG49518.1"/>
    </source>
</evidence>
<protein>
    <submittedName>
        <fullName evidence="4">ABC transporter substrate-binding protein</fullName>
    </submittedName>
</protein>
<feature type="domain" description="Solute-binding protein family 3/N-terminal" evidence="3">
    <location>
        <begin position="28"/>
        <end position="240"/>
    </location>
</feature>
<dbReference type="PANTHER" id="PTHR30024">
    <property type="entry name" value="ALIPHATIC SULFONATES-BINDING PROTEIN-RELATED"/>
    <property type="match status" value="1"/>
</dbReference>
<evidence type="ECO:0000313" key="5">
    <source>
        <dbReference type="Proteomes" id="UP000317078"/>
    </source>
</evidence>
<evidence type="ECO:0000256" key="1">
    <source>
        <dbReference type="ARBA" id="ARBA00010742"/>
    </source>
</evidence>
<dbReference type="InterPro" id="IPR001638">
    <property type="entry name" value="Solute-binding_3/MltF_N"/>
</dbReference>